<evidence type="ECO:0000313" key="2">
    <source>
        <dbReference type="Proteomes" id="UP000012174"/>
    </source>
</evidence>
<accession>M7TP21</accession>
<dbReference type="SUPFAM" id="SSF51621">
    <property type="entry name" value="Phosphoenolpyruvate/pyruvate domain"/>
    <property type="match status" value="1"/>
</dbReference>
<protein>
    <submittedName>
        <fullName evidence="1">Putative carboxyvinyl-carboxyphosphonate phosphorylmutase protein</fullName>
    </submittedName>
</protein>
<sequence>MSKSIVNTVPYPFKFDRPVNTKPGVSGKTEDVNLTLTSVRGKIPALQASRLRTMMLDAAKDPSKILAHCCSYDGLSSRLVEEAGFPMIFLAGYPVASAYGLPDTGYIAMAEMCDKIQEAVHQTTVPVMADGDTGYSSPMNVKRTVQCYADAGAAGIMIEDQTWPKRCGHTKGKAVVTRGEAFARIQAACDARDEEAMARAHEFKKIGIDAVFIEALPDRESMRKCVEELNMPVFANIIEGGKTENLSAKDLAEIGFCAVAYPWTLVAAKLKSIRETLEALKQSMTVGAPPMILSYAEECEGVGFNKY</sequence>
<dbReference type="OMA" id="IAHACSY"/>
<dbReference type="CDD" id="cd00377">
    <property type="entry name" value="ICL_PEPM"/>
    <property type="match status" value="1"/>
</dbReference>
<dbReference type="PANTHER" id="PTHR42905">
    <property type="entry name" value="PHOSPHOENOLPYRUVATE CARBOXYLASE"/>
    <property type="match status" value="1"/>
</dbReference>
<proteinExistence type="predicted"/>
<dbReference type="InterPro" id="IPR015813">
    <property type="entry name" value="Pyrv/PenolPyrv_kinase-like_dom"/>
</dbReference>
<keyword evidence="2" id="KW-1185">Reference proteome</keyword>
<dbReference type="OrthoDB" id="1923844at2759"/>
<gene>
    <name evidence="1" type="ORF">UCREL1_1323</name>
</gene>
<dbReference type="PANTHER" id="PTHR42905:SF13">
    <property type="entry name" value="CARBOXYVINYL-CARBOXYPHOSPHONATE PHOSPHORYLMUTASE-RELATED"/>
    <property type="match status" value="1"/>
</dbReference>
<dbReference type="Pfam" id="PF13714">
    <property type="entry name" value="PEP_mutase"/>
    <property type="match status" value="1"/>
</dbReference>
<organism evidence="1 2">
    <name type="scientific">Eutypa lata (strain UCR-EL1)</name>
    <name type="common">Grapevine dieback disease fungus</name>
    <name type="synonym">Eutypa armeniacae</name>
    <dbReference type="NCBI Taxonomy" id="1287681"/>
    <lineage>
        <taxon>Eukaryota</taxon>
        <taxon>Fungi</taxon>
        <taxon>Dikarya</taxon>
        <taxon>Ascomycota</taxon>
        <taxon>Pezizomycotina</taxon>
        <taxon>Sordariomycetes</taxon>
        <taxon>Xylariomycetidae</taxon>
        <taxon>Xylariales</taxon>
        <taxon>Diatrypaceae</taxon>
        <taxon>Eutypa</taxon>
    </lineage>
</organism>
<dbReference type="AlphaFoldDB" id="M7TP21"/>
<dbReference type="Proteomes" id="UP000012174">
    <property type="component" value="Unassembled WGS sequence"/>
</dbReference>
<dbReference type="GO" id="GO:0003824">
    <property type="term" value="F:catalytic activity"/>
    <property type="evidence" value="ECO:0007669"/>
    <property type="project" value="InterPro"/>
</dbReference>
<dbReference type="eggNOG" id="KOG1260">
    <property type="taxonomic scope" value="Eukaryota"/>
</dbReference>
<dbReference type="Gene3D" id="3.20.20.60">
    <property type="entry name" value="Phosphoenolpyruvate-binding domains"/>
    <property type="match status" value="1"/>
</dbReference>
<dbReference type="KEGG" id="ela:UCREL1_1323"/>
<evidence type="ECO:0000313" key="1">
    <source>
        <dbReference type="EMBL" id="EMR71636.1"/>
    </source>
</evidence>
<dbReference type="InterPro" id="IPR040442">
    <property type="entry name" value="Pyrv_kinase-like_dom_sf"/>
</dbReference>
<dbReference type="InterPro" id="IPR039556">
    <property type="entry name" value="ICL/PEPM"/>
</dbReference>
<dbReference type="HOGENOM" id="CLU_027389_3_1_1"/>
<reference evidence="2" key="1">
    <citation type="journal article" date="2013" name="Genome Announc.">
        <title>Draft genome sequence of the grapevine dieback fungus Eutypa lata UCR-EL1.</title>
        <authorList>
            <person name="Blanco-Ulate B."/>
            <person name="Rolshausen P.E."/>
            <person name="Cantu D."/>
        </authorList>
    </citation>
    <scope>NUCLEOTIDE SEQUENCE [LARGE SCALE GENOMIC DNA]</scope>
    <source>
        <strain evidence="2">UCR-EL1</strain>
    </source>
</reference>
<dbReference type="EMBL" id="KB705610">
    <property type="protein sequence ID" value="EMR71636.1"/>
    <property type="molecule type" value="Genomic_DNA"/>
</dbReference>
<dbReference type="STRING" id="1287681.M7TP21"/>
<name>M7TP21_EUTLA</name>